<accession>B0MDG8</accession>
<dbReference type="InterPro" id="IPR050789">
    <property type="entry name" value="Diverse_Enzym_Activities"/>
</dbReference>
<dbReference type="PANTHER" id="PTHR43283:SF7">
    <property type="entry name" value="BETA-LACTAMASE-RELATED DOMAIN-CONTAINING PROTEIN"/>
    <property type="match status" value="1"/>
</dbReference>
<dbReference type="AlphaFoldDB" id="B0MDG8"/>
<dbReference type="Proteomes" id="UP000004935">
    <property type="component" value="Unassembled WGS sequence"/>
</dbReference>
<gene>
    <name evidence="2" type="ORF">ANACAC_01611</name>
</gene>
<dbReference type="InterPro" id="IPR012338">
    <property type="entry name" value="Beta-lactam/transpept-like"/>
</dbReference>
<dbReference type="HOGENOM" id="CLU_030169_1_0_9"/>
<dbReference type="EMBL" id="ABAX03000012">
    <property type="protein sequence ID" value="EDR97988.1"/>
    <property type="molecule type" value="Genomic_DNA"/>
</dbReference>
<evidence type="ECO:0000313" key="2">
    <source>
        <dbReference type="EMBL" id="EDR97988.1"/>
    </source>
</evidence>
<name>B0MDG8_ANACD</name>
<reference evidence="2" key="1">
    <citation type="submission" date="2007-11" db="EMBL/GenBank/DDBJ databases">
        <authorList>
            <person name="Fulton L."/>
            <person name="Clifton S."/>
            <person name="Fulton B."/>
            <person name="Xu J."/>
            <person name="Minx P."/>
            <person name="Pepin K.H."/>
            <person name="Johnson M."/>
            <person name="Thiruvilangam P."/>
            <person name="Bhonagiri V."/>
            <person name="Nash W.E."/>
            <person name="Mardis E.R."/>
            <person name="Wilson R.K."/>
        </authorList>
    </citation>
    <scope>NUCLEOTIDE SEQUENCE [LARGE SCALE GENOMIC DNA]</scope>
    <source>
        <strain evidence="2">DSM 14662</strain>
    </source>
</reference>
<dbReference type="eggNOG" id="COG1680">
    <property type="taxonomic scope" value="Bacteria"/>
</dbReference>
<reference evidence="2" key="2">
    <citation type="submission" date="2013-11" db="EMBL/GenBank/DDBJ databases">
        <title>Draft genome sequence of Anaerostipes caccae (DSM 14662).</title>
        <authorList>
            <person name="Sudarsanam P."/>
            <person name="Ley R."/>
            <person name="Guruge J."/>
            <person name="Turnbaugh P.J."/>
            <person name="Mahowald M."/>
            <person name="Liep D."/>
            <person name="Gordon J."/>
        </authorList>
    </citation>
    <scope>NUCLEOTIDE SEQUENCE</scope>
    <source>
        <strain evidence="2">DSM 14662</strain>
    </source>
</reference>
<evidence type="ECO:0000259" key="1">
    <source>
        <dbReference type="Pfam" id="PF00144"/>
    </source>
</evidence>
<evidence type="ECO:0000313" key="3">
    <source>
        <dbReference type="Proteomes" id="UP000004935"/>
    </source>
</evidence>
<dbReference type="Gene3D" id="3.40.710.10">
    <property type="entry name" value="DD-peptidase/beta-lactamase superfamily"/>
    <property type="match status" value="1"/>
</dbReference>
<proteinExistence type="predicted"/>
<comment type="caution">
    <text evidence="2">The sequence shown here is derived from an EMBL/GenBank/DDBJ whole genome shotgun (WGS) entry which is preliminary data.</text>
</comment>
<dbReference type="SUPFAM" id="SSF56601">
    <property type="entry name" value="beta-lactamase/transpeptidase-like"/>
    <property type="match status" value="1"/>
</dbReference>
<sequence>MKGEIMTTQQDMKELEAIINKDYGNTAGIVVLKDGEMQYEQYFNGCTAESRVHIYSVTKSIVSILIGIAMDKGFITDIDQKVLDFFPDYVPNQREKTIQNITLKHLLTMTAPYKYKIAPYVKYFTSDDMVTFTLDLLGGRGKPGQFRYAPLIGPDLLTGILKQAAGQSVFEFARENLFIPLKITAERSIVFHSKEEQLAFNKATDISGWVSDPSGTNTGGWGLTLSAADMAKLGQLYLNGGLWNGKPIVSAEWISESTKEHSRWIKENLAYGYLWWLHEEGFAAMGDGGNVIYVNMKKNLTVAIASLFKPRAKDRIDFIQNYIEPKFQ</sequence>
<dbReference type="InterPro" id="IPR001466">
    <property type="entry name" value="Beta-lactam-related"/>
</dbReference>
<keyword evidence="3" id="KW-1185">Reference proteome</keyword>
<dbReference type="PANTHER" id="PTHR43283">
    <property type="entry name" value="BETA-LACTAMASE-RELATED"/>
    <property type="match status" value="1"/>
</dbReference>
<dbReference type="STRING" id="411490.ANACAC_01611"/>
<dbReference type="Pfam" id="PF00144">
    <property type="entry name" value="Beta-lactamase"/>
    <property type="match status" value="1"/>
</dbReference>
<protein>
    <submittedName>
        <fullName evidence="2">Beta-lactamase</fullName>
    </submittedName>
</protein>
<feature type="domain" description="Beta-lactamase-related" evidence="1">
    <location>
        <begin position="27"/>
        <end position="311"/>
    </location>
</feature>
<organism evidence="2 3">
    <name type="scientific">Anaerostipes caccae (strain DSM 14662 / CCUG 47493 / JCM 13470 / NCIMB 13811 / L1-92)</name>
    <dbReference type="NCBI Taxonomy" id="411490"/>
    <lineage>
        <taxon>Bacteria</taxon>
        <taxon>Bacillati</taxon>
        <taxon>Bacillota</taxon>
        <taxon>Clostridia</taxon>
        <taxon>Lachnospirales</taxon>
        <taxon>Lachnospiraceae</taxon>
        <taxon>Anaerostipes</taxon>
    </lineage>
</organism>